<dbReference type="Proteomes" id="UP000243333">
    <property type="component" value="Unassembled WGS sequence"/>
</dbReference>
<feature type="domain" description="DUF218" evidence="1">
    <location>
        <begin position="39"/>
        <end position="180"/>
    </location>
</feature>
<dbReference type="OrthoDB" id="9782395at2"/>
<dbReference type="AlphaFoldDB" id="A0A1G7M9M8"/>
<evidence type="ECO:0000313" key="2">
    <source>
        <dbReference type="EMBL" id="SDF58478.1"/>
    </source>
</evidence>
<dbReference type="Pfam" id="PF02698">
    <property type="entry name" value="DUF218"/>
    <property type="match status" value="1"/>
</dbReference>
<reference evidence="3" key="1">
    <citation type="submission" date="2016-10" db="EMBL/GenBank/DDBJ databases">
        <authorList>
            <person name="Varghese N."/>
            <person name="Submissions S."/>
        </authorList>
    </citation>
    <scope>NUCLEOTIDE SEQUENCE [LARGE SCALE GENOMIC DNA]</scope>
    <source>
        <strain evidence="3">DSM 23256</strain>
    </source>
</reference>
<dbReference type="CDD" id="cd06259">
    <property type="entry name" value="YdcF-like"/>
    <property type="match status" value="1"/>
</dbReference>
<dbReference type="InterPro" id="IPR003848">
    <property type="entry name" value="DUF218"/>
</dbReference>
<dbReference type="PANTHER" id="PTHR30336:SF4">
    <property type="entry name" value="ENVELOPE BIOGENESIS FACTOR ELYC"/>
    <property type="match status" value="1"/>
</dbReference>
<protein>
    <submittedName>
        <fullName evidence="2">Uncharacterized SAM-binding protein YcdF, DUF218 family</fullName>
    </submittedName>
</protein>
<accession>A0A1G7M9M8</accession>
<evidence type="ECO:0000313" key="3">
    <source>
        <dbReference type="Proteomes" id="UP000243333"/>
    </source>
</evidence>
<evidence type="ECO:0000259" key="1">
    <source>
        <dbReference type="Pfam" id="PF02698"/>
    </source>
</evidence>
<dbReference type="GO" id="GO:0000270">
    <property type="term" value="P:peptidoglycan metabolic process"/>
    <property type="evidence" value="ECO:0007669"/>
    <property type="project" value="TreeGrafter"/>
</dbReference>
<keyword evidence="3" id="KW-1185">Reference proteome</keyword>
<organism evidence="2 3">
    <name type="scientific">Sporolituus thermophilus DSM 23256</name>
    <dbReference type="NCBI Taxonomy" id="1123285"/>
    <lineage>
        <taxon>Bacteria</taxon>
        <taxon>Bacillati</taxon>
        <taxon>Bacillota</taxon>
        <taxon>Negativicutes</taxon>
        <taxon>Selenomonadales</taxon>
        <taxon>Sporomusaceae</taxon>
        <taxon>Sporolituus</taxon>
    </lineage>
</organism>
<dbReference type="EMBL" id="FNBU01000016">
    <property type="protein sequence ID" value="SDF58478.1"/>
    <property type="molecule type" value="Genomic_DNA"/>
</dbReference>
<dbReference type="GO" id="GO:0043164">
    <property type="term" value="P:Gram-negative-bacterium-type cell wall biogenesis"/>
    <property type="evidence" value="ECO:0007669"/>
    <property type="project" value="TreeGrafter"/>
</dbReference>
<gene>
    <name evidence="2" type="ORF">SAMN05660235_02059</name>
</gene>
<dbReference type="RefSeq" id="WP_093690564.1">
    <property type="nucleotide sequence ID" value="NZ_FNBU01000016.1"/>
</dbReference>
<dbReference type="GO" id="GO:0005886">
    <property type="term" value="C:plasma membrane"/>
    <property type="evidence" value="ECO:0007669"/>
    <property type="project" value="TreeGrafter"/>
</dbReference>
<sequence>MLQSKRLRRYLLFLVLILFLAVEVPIIAVGQLAKPEPGDVIIVLGAKLIGHEPSTMLRLRLDEAAKLYQAGYAPFIIVSGAQGRDEAVSEATAMHDYLIAHGIPADRILVEDKSFSTQQNLANSLAIMRERNLKRAIIVSNASHIRRALVIAHNLGMEASGAPAPMANNAYLTAKQYVREAAAMLALVFRQP</sequence>
<name>A0A1G7M9M8_9FIRM</name>
<dbReference type="InterPro" id="IPR051599">
    <property type="entry name" value="Cell_Envelope_Assoc"/>
</dbReference>
<dbReference type="Gene3D" id="3.40.50.620">
    <property type="entry name" value="HUPs"/>
    <property type="match status" value="1"/>
</dbReference>
<proteinExistence type="predicted"/>
<dbReference type="InterPro" id="IPR014729">
    <property type="entry name" value="Rossmann-like_a/b/a_fold"/>
</dbReference>
<dbReference type="PANTHER" id="PTHR30336">
    <property type="entry name" value="INNER MEMBRANE PROTEIN, PROBABLE PERMEASE"/>
    <property type="match status" value="1"/>
</dbReference>